<dbReference type="PANTHER" id="PTHR43024">
    <property type="entry name" value="UDP-N-ACETYLMURAMOYL-TRIPEPTIDE--D-ALANYL-D-ALANINE LIGASE"/>
    <property type="match status" value="1"/>
</dbReference>
<evidence type="ECO:0000256" key="6">
    <source>
        <dbReference type="ARBA" id="ARBA00022960"/>
    </source>
</evidence>
<dbReference type="EC" id="6.3.2.10" evidence="10 11"/>
<comment type="similarity">
    <text evidence="10">Belongs to the MurCDEF family. MurF subfamily.</text>
</comment>
<dbReference type="GO" id="GO:0051301">
    <property type="term" value="P:cell division"/>
    <property type="evidence" value="ECO:0007669"/>
    <property type="project" value="UniProtKB-KW"/>
</dbReference>
<dbReference type="InterPro" id="IPR051046">
    <property type="entry name" value="MurCDEF_CellWall_CoF430Synth"/>
</dbReference>
<sequence length="438" mass="49194">MKPLTAKELAYVCGGKLYGEDRAFVGFCTDSREIKEGEVFVALRGSKHDGHDFIHHAFSKGAVGVITCKEIDVPKGKFTVLVEDTFLALRKIAEYKRKHFKGKVIGVVGSAGKTTTKEMVAFVLSKKGKVCKTPKNYNSQVGVPLSMANFQEDCHFWVIEMGASQKGDVKNLVELVKPHVRVITAIGEEHLETFGCLDDVILGNGEVFEGMTQEDWAVIPKYVQHCYQLTKVITFGEGGDIQAKDIYLTEEKISFSVEGIKIELSVPSLALMENALCTIGVLKALGYDWKELSSHLAEFKPVEQRFNLIKKDGLLIIDDTYNANPLSVRKALESLSMFQGYKIALLGDMLELGEFSKKHHAEVGRWCAELNIDECLFYGNEMLFAYQECLQYGKNCYHSFSKEDIIKYLKSKLKEGTVLLIKGSRGMKMEEFLRWLTD</sequence>
<dbReference type="InterPro" id="IPR013221">
    <property type="entry name" value="Mur_ligase_cen"/>
</dbReference>
<dbReference type="InterPro" id="IPR004101">
    <property type="entry name" value="Mur_ligase_C"/>
</dbReference>
<dbReference type="GO" id="GO:0047480">
    <property type="term" value="F:UDP-N-acetylmuramoyl-tripeptide-D-alanyl-D-alanine ligase activity"/>
    <property type="evidence" value="ECO:0007669"/>
    <property type="project" value="UniProtKB-UniRule"/>
</dbReference>
<keyword evidence="9 10" id="KW-0961">Cell wall biogenesis/degradation</keyword>
<comment type="function">
    <text evidence="10 11">Involved in cell wall formation. Catalyzes the final step in the synthesis of UDP-N-acetylmuramoyl-pentapeptide, the precursor of murein.</text>
</comment>
<dbReference type="SUPFAM" id="SSF53623">
    <property type="entry name" value="MurD-like peptide ligases, catalytic domain"/>
    <property type="match status" value="1"/>
</dbReference>
<dbReference type="NCBIfam" id="TIGR01143">
    <property type="entry name" value="murF"/>
    <property type="match status" value="1"/>
</dbReference>
<evidence type="ECO:0000313" key="16">
    <source>
        <dbReference type="Proteomes" id="UP000218627"/>
    </source>
</evidence>
<dbReference type="GO" id="GO:0005737">
    <property type="term" value="C:cytoplasm"/>
    <property type="evidence" value="ECO:0007669"/>
    <property type="project" value="UniProtKB-SubCell"/>
</dbReference>
<gene>
    <name evidence="10" type="primary">murF</name>
    <name evidence="15" type="ORF">SAMN06265353_0444</name>
</gene>
<proteinExistence type="inferred from homology"/>
<keyword evidence="1 10" id="KW-0963">Cytoplasm</keyword>
<comment type="subcellular location">
    <subcellularLocation>
        <location evidence="10 11">Cytoplasm</location>
    </subcellularLocation>
</comment>
<dbReference type="Pfam" id="PF02875">
    <property type="entry name" value="Mur_ligase_C"/>
    <property type="match status" value="1"/>
</dbReference>
<dbReference type="Gene3D" id="3.90.190.20">
    <property type="entry name" value="Mur ligase, C-terminal domain"/>
    <property type="match status" value="1"/>
</dbReference>
<dbReference type="Proteomes" id="UP000218627">
    <property type="component" value="Unassembled WGS sequence"/>
</dbReference>
<accession>A0A285NRJ2</accession>
<dbReference type="Pfam" id="PF08245">
    <property type="entry name" value="Mur_ligase_M"/>
    <property type="match status" value="1"/>
</dbReference>
<dbReference type="InterPro" id="IPR036615">
    <property type="entry name" value="Mur_ligase_C_dom_sf"/>
</dbReference>
<evidence type="ECO:0000256" key="11">
    <source>
        <dbReference type="RuleBase" id="RU004136"/>
    </source>
</evidence>
<dbReference type="RefSeq" id="WP_096600616.1">
    <property type="nucleotide sequence ID" value="NZ_OBEN01000001.1"/>
</dbReference>
<keyword evidence="8 10" id="KW-0131">Cell cycle</keyword>
<keyword evidence="4 10" id="KW-0547">Nucleotide-binding</keyword>
<feature type="domain" description="Mur ligase central" evidence="14">
    <location>
        <begin position="107"/>
        <end position="281"/>
    </location>
</feature>
<reference evidence="16" key="1">
    <citation type="submission" date="2017-09" db="EMBL/GenBank/DDBJ databases">
        <authorList>
            <person name="Varghese N."/>
            <person name="Submissions S."/>
        </authorList>
    </citation>
    <scope>NUCLEOTIDE SEQUENCE [LARGE SCALE GENOMIC DNA]</scope>
    <source>
        <strain evidence="16">DSM 2913</strain>
    </source>
</reference>
<keyword evidence="5 10" id="KW-0067">ATP-binding</keyword>
<dbReference type="Gene3D" id="3.40.1190.10">
    <property type="entry name" value="Mur-like, catalytic domain"/>
    <property type="match status" value="1"/>
</dbReference>
<evidence type="ECO:0000256" key="7">
    <source>
        <dbReference type="ARBA" id="ARBA00022984"/>
    </source>
</evidence>
<keyword evidence="2 10" id="KW-0436">Ligase</keyword>
<name>A0A285NRJ2_9AQUI</name>
<dbReference type="Gene3D" id="3.40.1390.10">
    <property type="entry name" value="MurE/MurF, N-terminal domain"/>
    <property type="match status" value="1"/>
</dbReference>
<dbReference type="SUPFAM" id="SSF63418">
    <property type="entry name" value="MurE/MurF N-terminal domain"/>
    <property type="match status" value="1"/>
</dbReference>
<evidence type="ECO:0000256" key="10">
    <source>
        <dbReference type="HAMAP-Rule" id="MF_02019"/>
    </source>
</evidence>
<evidence type="ECO:0000256" key="3">
    <source>
        <dbReference type="ARBA" id="ARBA00022618"/>
    </source>
</evidence>
<comment type="catalytic activity">
    <reaction evidence="10 11">
        <text>D-alanyl-D-alanine + UDP-N-acetyl-alpha-D-muramoyl-L-alanyl-gamma-D-glutamyl-meso-2,6-diaminopimelate + ATP = UDP-N-acetyl-alpha-D-muramoyl-L-alanyl-gamma-D-glutamyl-meso-2,6-diaminopimeloyl-D-alanyl-D-alanine + ADP + phosphate + H(+)</text>
        <dbReference type="Rhea" id="RHEA:28374"/>
        <dbReference type="ChEBI" id="CHEBI:15378"/>
        <dbReference type="ChEBI" id="CHEBI:30616"/>
        <dbReference type="ChEBI" id="CHEBI:43474"/>
        <dbReference type="ChEBI" id="CHEBI:57822"/>
        <dbReference type="ChEBI" id="CHEBI:61386"/>
        <dbReference type="ChEBI" id="CHEBI:83905"/>
        <dbReference type="ChEBI" id="CHEBI:456216"/>
        <dbReference type="EC" id="6.3.2.10"/>
    </reaction>
</comment>
<evidence type="ECO:0000256" key="4">
    <source>
        <dbReference type="ARBA" id="ARBA00022741"/>
    </source>
</evidence>
<feature type="domain" description="Mur ligase C-terminal" evidence="13">
    <location>
        <begin position="305"/>
        <end position="425"/>
    </location>
</feature>
<dbReference type="InterPro" id="IPR000713">
    <property type="entry name" value="Mur_ligase_N"/>
</dbReference>
<evidence type="ECO:0000256" key="2">
    <source>
        <dbReference type="ARBA" id="ARBA00022598"/>
    </source>
</evidence>
<feature type="binding site" evidence="10">
    <location>
        <begin position="109"/>
        <end position="115"/>
    </location>
    <ligand>
        <name>ATP</name>
        <dbReference type="ChEBI" id="CHEBI:30616"/>
    </ligand>
</feature>
<protein>
    <recommendedName>
        <fullName evidence="10 11">UDP-N-acetylmuramoyl-tripeptide--D-alanyl-D-alanine ligase</fullName>
        <ecNumber evidence="10 11">6.3.2.10</ecNumber>
    </recommendedName>
    <alternativeName>
        <fullName evidence="10">D-alanyl-D-alanine-adding enzyme</fullName>
    </alternativeName>
</protein>
<dbReference type="Pfam" id="PF01225">
    <property type="entry name" value="Mur_ligase"/>
    <property type="match status" value="1"/>
</dbReference>
<dbReference type="GO" id="GO:0005524">
    <property type="term" value="F:ATP binding"/>
    <property type="evidence" value="ECO:0007669"/>
    <property type="project" value="UniProtKB-UniRule"/>
</dbReference>
<dbReference type="GO" id="GO:0008360">
    <property type="term" value="P:regulation of cell shape"/>
    <property type="evidence" value="ECO:0007669"/>
    <property type="project" value="UniProtKB-KW"/>
</dbReference>
<organism evidence="15 16">
    <name type="scientific">Hydrogenobacter hydrogenophilus</name>
    <dbReference type="NCBI Taxonomy" id="35835"/>
    <lineage>
        <taxon>Bacteria</taxon>
        <taxon>Pseudomonadati</taxon>
        <taxon>Aquificota</taxon>
        <taxon>Aquificia</taxon>
        <taxon>Aquificales</taxon>
        <taxon>Aquificaceae</taxon>
        <taxon>Hydrogenobacter</taxon>
    </lineage>
</organism>
<dbReference type="GO" id="GO:0009252">
    <property type="term" value="P:peptidoglycan biosynthetic process"/>
    <property type="evidence" value="ECO:0007669"/>
    <property type="project" value="UniProtKB-UniRule"/>
</dbReference>
<dbReference type="SUPFAM" id="SSF53244">
    <property type="entry name" value="MurD-like peptide ligases, peptide-binding domain"/>
    <property type="match status" value="1"/>
</dbReference>
<evidence type="ECO:0000259" key="14">
    <source>
        <dbReference type="Pfam" id="PF08245"/>
    </source>
</evidence>
<keyword evidence="7 10" id="KW-0573">Peptidoglycan synthesis</keyword>
<dbReference type="GO" id="GO:0071555">
    <property type="term" value="P:cell wall organization"/>
    <property type="evidence" value="ECO:0007669"/>
    <property type="project" value="UniProtKB-KW"/>
</dbReference>
<keyword evidence="16" id="KW-1185">Reference proteome</keyword>
<dbReference type="OrthoDB" id="9801978at2"/>
<keyword evidence="6 10" id="KW-0133">Cell shape</keyword>
<dbReference type="PANTHER" id="PTHR43024:SF1">
    <property type="entry name" value="UDP-N-ACETYLMURAMOYL-TRIPEPTIDE--D-ALANYL-D-ALANINE LIGASE"/>
    <property type="match status" value="1"/>
</dbReference>
<evidence type="ECO:0000256" key="1">
    <source>
        <dbReference type="ARBA" id="ARBA00022490"/>
    </source>
</evidence>
<dbReference type="InterPro" id="IPR035911">
    <property type="entry name" value="MurE/MurF_N"/>
</dbReference>
<evidence type="ECO:0000256" key="9">
    <source>
        <dbReference type="ARBA" id="ARBA00023316"/>
    </source>
</evidence>
<dbReference type="UniPathway" id="UPA00219"/>
<evidence type="ECO:0000259" key="12">
    <source>
        <dbReference type="Pfam" id="PF01225"/>
    </source>
</evidence>
<keyword evidence="3 10" id="KW-0132">Cell division</keyword>
<evidence type="ECO:0000313" key="15">
    <source>
        <dbReference type="EMBL" id="SNZ12132.1"/>
    </source>
</evidence>
<dbReference type="GO" id="GO:0008766">
    <property type="term" value="F:UDP-N-acetylmuramoylalanyl-D-glutamyl-2,6-diaminopimelate-D-alanyl-D-alanine ligase activity"/>
    <property type="evidence" value="ECO:0007669"/>
    <property type="project" value="RHEA"/>
</dbReference>
<dbReference type="HAMAP" id="MF_02019">
    <property type="entry name" value="MurF"/>
    <property type="match status" value="1"/>
</dbReference>
<evidence type="ECO:0000256" key="8">
    <source>
        <dbReference type="ARBA" id="ARBA00023306"/>
    </source>
</evidence>
<feature type="domain" description="Mur ligase N-terminal catalytic" evidence="12">
    <location>
        <begin position="29"/>
        <end position="71"/>
    </location>
</feature>
<dbReference type="EMBL" id="OBEN01000001">
    <property type="protein sequence ID" value="SNZ12132.1"/>
    <property type="molecule type" value="Genomic_DNA"/>
</dbReference>
<comment type="pathway">
    <text evidence="10 11">Cell wall biogenesis; peptidoglycan biosynthesis.</text>
</comment>
<dbReference type="InterPro" id="IPR005863">
    <property type="entry name" value="UDP-N-AcMur_synth"/>
</dbReference>
<evidence type="ECO:0000259" key="13">
    <source>
        <dbReference type="Pfam" id="PF02875"/>
    </source>
</evidence>
<dbReference type="AlphaFoldDB" id="A0A285NRJ2"/>
<dbReference type="InterPro" id="IPR036565">
    <property type="entry name" value="Mur-like_cat_sf"/>
</dbReference>
<evidence type="ECO:0000256" key="5">
    <source>
        <dbReference type="ARBA" id="ARBA00022840"/>
    </source>
</evidence>